<keyword evidence="1" id="KW-1133">Transmembrane helix</keyword>
<dbReference type="KEGG" id="dti:Desti_0456"/>
<gene>
    <name evidence="2" type="ordered locus">Desti_0456</name>
</gene>
<dbReference type="Proteomes" id="UP000006055">
    <property type="component" value="Chromosome"/>
</dbReference>
<dbReference type="EMBL" id="CP003360">
    <property type="protein sequence ID" value="AFM23191.1"/>
    <property type="molecule type" value="Genomic_DNA"/>
</dbReference>
<proteinExistence type="predicted"/>
<name>I4C0V0_DESTA</name>
<accession>I4C0V0</accession>
<feature type="transmembrane region" description="Helical" evidence="1">
    <location>
        <begin position="121"/>
        <end position="150"/>
    </location>
</feature>
<feature type="transmembrane region" description="Helical" evidence="1">
    <location>
        <begin position="171"/>
        <end position="195"/>
    </location>
</feature>
<feature type="transmembrane region" description="Helical" evidence="1">
    <location>
        <begin position="78"/>
        <end position="101"/>
    </location>
</feature>
<dbReference type="AlphaFoldDB" id="I4C0V0"/>
<feature type="transmembrane region" description="Helical" evidence="1">
    <location>
        <begin position="47"/>
        <end position="71"/>
    </location>
</feature>
<dbReference type="HOGENOM" id="CLU_1370275_0_0_7"/>
<evidence type="ECO:0000256" key="1">
    <source>
        <dbReference type="SAM" id="Phobius"/>
    </source>
</evidence>
<reference evidence="3" key="1">
    <citation type="submission" date="2012-06" db="EMBL/GenBank/DDBJ databases">
        <title>Complete sequence of chromosome of Desulfomonile tiedjei DSM 6799.</title>
        <authorList>
            <person name="Lucas S."/>
            <person name="Copeland A."/>
            <person name="Lapidus A."/>
            <person name="Glavina del Rio T."/>
            <person name="Dalin E."/>
            <person name="Tice H."/>
            <person name="Bruce D."/>
            <person name="Goodwin L."/>
            <person name="Pitluck S."/>
            <person name="Peters L."/>
            <person name="Ovchinnikova G."/>
            <person name="Zeytun A."/>
            <person name="Lu M."/>
            <person name="Kyrpides N."/>
            <person name="Mavromatis K."/>
            <person name="Ivanova N."/>
            <person name="Brettin T."/>
            <person name="Detter J.C."/>
            <person name="Han C."/>
            <person name="Larimer F."/>
            <person name="Land M."/>
            <person name="Hauser L."/>
            <person name="Markowitz V."/>
            <person name="Cheng J.-F."/>
            <person name="Hugenholtz P."/>
            <person name="Woyke T."/>
            <person name="Wu D."/>
            <person name="Spring S."/>
            <person name="Schroeder M."/>
            <person name="Brambilla E."/>
            <person name="Klenk H.-P."/>
            <person name="Eisen J.A."/>
        </authorList>
    </citation>
    <scope>NUCLEOTIDE SEQUENCE [LARGE SCALE GENOMIC DNA]</scope>
    <source>
        <strain evidence="3">ATCC 49306 / DSM 6799 / DCB-1</strain>
    </source>
</reference>
<keyword evidence="1" id="KW-0812">Transmembrane</keyword>
<feature type="transmembrane region" description="Helical" evidence="1">
    <location>
        <begin position="7"/>
        <end position="27"/>
    </location>
</feature>
<organism evidence="2 3">
    <name type="scientific">Desulfomonile tiedjei (strain ATCC 49306 / DSM 6799 / DCB-1)</name>
    <dbReference type="NCBI Taxonomy" id="706587"/>
    <lineage>
        <taxon>Bacteria</taxon>
        <taxon>Pseudomonadati</taxon>
        <taxon>Thermodesulfobacteriota</taxon>
        <taxon>Desulfomonilia</taxon>
        <taxon>Desulfomonilales</taxon>
        <taxon>Desulfomonilaceae</taxon>
        <taxon>Desulfomonile</taxon>
    </lineage>
</organism>
<sequence length="199" mass="22315">MRYIHVFQIIIGLFVSFICANGLGLANDVSLPFYKEWLGNRWGEPHLLTKLFIMNFCATILVEYVVILLFLRASTKALAGLAIWVFCVNAITNPVAQVLILSLDQGFTAYLLLTAIREFDIVALIAALFASGILVLIEGVTILVEYKILVRVFGRMYGRRTIDKPVFARQALIMVIAANVVSFCSAWIINLPWIINMTQ</sequence>
<evidence type="ECO:0000313" key="2">
    <source>
        <dbReference type="EMBL" id="AFM23191.1"/>
    </source>
</evidence>
<evidence type="ECO:0000313" key="3">
    <source>
        <dbReference type="Proteomes" id="UP000006055"/>
    </source>
</evidence>
<protein>
    <submittedName>
        <fullName evidence="2">Uncharacterized protein</fullName>
    </submittedName>
</protein>
<keyword evidence="3" id="KW-1185">Reference proteome</keyword>
<keyword evidence="1" id="KW-0472">Membrane</keyword>